<dbReference type="Gene3D" id="1.10.287.690">
    <property type="entry name" value="Helix hairpin bin"/>
    <property type="match status" value="1"/>
</dbReference>
<dbReference type="EMBL" id="SBIQ01000135">
    <property type="protein sequence ID" value="KAF7683062.1"/>
    <property type="molecule type" value="Genomic_DNA"/>
</dbReference>
<keyword evidence="7" id="KW-0235">DNA replication</keyword>
<protein>
    <recommendedName>
        <fullName evidence="7">DNA polymerase</fullName>
        <ecNumber evidence="7">2.7.7.7</ecNumber>
    </recommendedName>
</protein>
<dbReference type="InterPro" id="IPR036397">
    <property type="entry name" value="RNaseH_sf"/>
</dbReference>
<keyword evidence="5 7" id="KW-0238">DNA-binding</keyword>
<dbReference type="SUPFAM" id="SSF53098">
    <property type="entry name" value="Ribonuclease H-like"/>
    <property type="match status" value="1"/>
</dbReference>
<evidence type="ECO:0000256" key="3">
    <source>
        <dbReference type="ARBA" id="ARBA00022695"/>
    </source>
</evidence>
<evidence type="ECO:0000256" key="4">
    <source>
        <dbReference type="ARBA" id="ARBA00022932"/>
    </source>
</evidence>
<keyword evidence="4 7" id="KW-0239">DNA-directed DNA polymerase</keyword>
<dbReference type="EC" id="2.7.7.7" evidence="7"/>
<dbReference type="InterPro" id="IPR006172">
    <property type="entry name" value="DNA-dir_DNA_pol_B"/>
</dbReference>
<name>A0ABQ7HY11_9MICR</name>
<keyword evidence="11" id="KW-1185">Reference proteome</keyword>
<evidence type="ECO:0000259" key="8">
    <source>
        <dbReference type="Pfam" id="PF00136"/>
    </source>
</evidence>
<dbReference type="PANTHER" id="PTHR10322">
    <property type="entry name" value="DNA POLYMERASE CATALYTIC SUBUNIT"/>
    <property type="match status" value="1"/>
</dbReference>
<dbReference type="InterPro" id="IPR043502">
    <property type="entry name" value="DNA/RNA_pol_sf"/>
</dbReference>
<dbReference type="Proteomes" id="UP001516464">
    <property type="component" value="Unassembled WGS sequence"/>
</dbReference>
<comment type="catalytic activity">
    <reaction evidence="6 7">
        <text>DNA(n) + a 2'-deoxyribonucleoside 5'-triphosphate = DNA(n+1) + diphosphate</text>
        <dbReference type="Rhea" id="RHEA:22508"/>
        <dbReference type="Rhea" id="RHEA-COMP:17339"/>
        <dbReference type="Rhea" id="RHEA-COMP:17340"/>
        <dbReference type="ChEBI" id="CHEBI:33019"/>
        <dbReference type="ChEBI" id="CHEBI:61560"/>
        <dbReference type="ChEBI" id="CHEBI:173112"/>
        <dbReference type="EC" id="2.7.7.7"/>
    </reaction>
</comment>
<dbReference type="InterPro" id="IPR012337">
    <property type="entry name" value="RNaseH-like_sf"/>
</dbReference>
<accession>A0ABQ7HY11</accession>
<dbReference type="InterPro" id="IPR006134">
    <property type="entry name" value="DNA-dir_DNA_pol_B_multi_dom"/>
</dbReference>
<evidence type="ECO:0000256" key="1">
    <source>
        <dbReference type="ARBA" id="ARBA00005755"/>
    </source>
</evidence>
<dbReference type="SMART" id="SM00486">
    <property type="entry name" value="POLBc"/>
    <property type="match status" value="1"/>
</dbReference>
<dbReference type="InterPro" id="IPR023211">
    <property type="entry name" value="DNA_pol_palm_dom_sf"/>
</dbReference>
<sequence length="1162" mass="134958">MLEYVWIYSWNTDEQEFYAIPIPQSQIQDNGLNRTNIVVQDPIRVIFDTSAYDHLVIVTCNHDRFDSSMIFLQNCGLLDYYTLESKDLETDRSGHLIMSEVSLEDLQTEKYRGYAARIFCSGRYRCMSLYNLLKYNYYPFGINALGKYTNSYQCYFDVERRRNPHFHSRGLFRVQNEKLEFVSGDLDNFFPPYRILAFDIEASRHDLTGVIPRGDSSHDRLVVTSFQTSTVINPQHPTELSDIETLLVVYYPNRQQENREFSIHTKEDTLISVELYSSEKQTLARSLELLSRPRHIFATGYNTDGFDHPFLFKRALFHGLLPGHLVNHTYILRSYCNLSVIPHMTPPWILDVDVMICRKKFFPIGKFLEPPSDSLDACAEAILGRHKTDFNIVDINQMYKKLEETGMEPDQNFFEKFLDYCRVDVDLVTQLNGHLNTIRITVGLSRMGDADPYHCLGTSSTAIVRRYLVNLLNSIYTAPIDENLLTNTTRYSPFHWEIGRLLPSHQYARHSNEQRNHLDVGRKNTYKGAEVFEPEIGVHVASDTHAIYILDFNSLYPSLIMEYNLNRGFVTRISRHQLSEIDENIFHILLMDEDPYFAYLSVKVQEGRPYTQSPLRKICEKLVKERGIMKKAGMNTQANALKIMVNSIYGAMAVIKPLADELVPCMVTGYGRYHLNRARCFYINEKGNGIGAKVLYGDTDSLFLWVPRSAGTGDELAARYNANLRHDLPFTSYLQIAFESAFGVLVLIQKKHYMAIQERQMGNKCKVSGYKKRINLCNNRDLLDLLQRLLILLRDDNPTHVLGNIRQVVITWFNQIITINPNDINNPDRDRRFMNTIKIRPLHTYKSNSCMQYCLGTKIEQLYPGTLTAEGGTHISYYILIPLVPRALTLPKCVCLCPTNSYKPEIQIINRSMGLISDVGQTFNAFIQSVDLEKGSQYSIENLSTNYQQGERYRLYEKHVKQGYRVCNLSACKLLMHIPRIDLTIIWPSFYQMCLQNPAFYMGSVNRTYQWWYFEHNNINNNKKQAFTFILRITLYYNKNNKKIFATVDSDSQCRKFKNLKDISSFLSGNISKLTHLILTNPTNNNNNNNNNNEEILVTLNSNSFEELVAFFIFIYSIEHDIQDMIMEMDETNNKTDQWLIILPFIALRRDSSKENSYYTFF</sequence>
<evidence type="ECO:0000259" key="9">
    <source>
        <dbReference type="Pfam" id="PF03104"/>
    </source>
</evidence>
<reference evidence="10 11" key="1">
    <citation type="submission" date="2019-01" db="EMBL/GenBank/DDBJ databases">
        <title>Genomes sequencing and comparative genomics of infectious freshwater microsporidia, Cucumispora dikerogammari and Thelohania contejeani.</title>
        <authorList>
            <person name="Cormier A."/>
            <person name="Giraud I."/>
            <person name="Wattier R."/>
            <person name="Teixeira M."/>
            <person name="Grandjean F."/>
            <person name="Rigaud T."/>
            <person name="Cordaux R."/>
        </authorList>
    </citation>
    <scope>NUCLEOTIDE SEQUENCE [LARGE SCALE GENOMIC DNA]</scope>
    <source>
        <strain evidence="10">T1</strain>
        <tissue evidence="10">Spores</tissue>
    </source>
</reference>
<dbReference type="Gene3D" id="3.90.1600.10">
    <property type="entry name" value="Palm domain of DNA polymerase"/>
    <property type="match status" value="1"/>
</dbReference>
<gene>
    <name evidence="10" type="primary">UL30</name>
    <name evidence="10" type="ORF">TCON_1725</name>
</gene>
<dbReference type="Gene3D" id="3.30.420.10">
    <property type="entry name" value="Ribonuclease H-like superfamily/Ribonuclease H"/>
    <property type="match status" value="1"/>
</dbReference>
<keyword evidence="2 7" id="KW-0808">Transferase</keyword>
<evidence type="ECO:0000313" key="11">
    <source>
        <dbReference type="Proteomes" id="UP001516464"/>
    </source>
</evidence>
<dbReference type="Pfam" id="PF03104">
    <property type="entry name" value="DNA_pol_B_exo1"/>
    <property type="match status" value="1"/>
</dbReference>
<comment type="caution">
    <text evidence="10">The sequence shown here is derived from an EMBL/GenBank/DDBJ whole genome shotgun (WGS) entry which is preliminary data.</text>
</comment>
<evidence type="ECO:0000256" key="6">
    <source>
        <dbReference type="ARBA" id="ARBA00049244"/>
    </source>
</evidence>
<dbReference type="PANTHER" id="PTHR10322:SF23">
    <property type="entry name" value="DNA POLYMERASE DELTA CATALYTIC SUBUNIT"/>
    <property type="match status" value="1"/>
</dbReference>
<comment type="similarity">
    <text evidence="1 7">Belongs to the DNA polymerase type-B family.</text>
</comment>
<dbReference type="PRINTS" id="PR00106">
    <property type="entry name" value="DNAPOLB"/>
</dbReference>
<evidence type="ECO:0000256" key="2">
    <source>
        <dbReference type="ARBA" id="ARBA00022679"/>
    </source>
</evidence>
<evidence type="ECO:0000313" key="10">
    <source>
        <dbReference type="EMBL" id="KAF7683062.1"/>
    </source>
</evidence>
<dbReference type="Pfam" id="PF00136">
    <property type="entry name" value="DNA_pol_B"/>
    <property type="match status" value="1"/>
</dbReference>
<dbReference type="InterPro" id="IPR017964">
    <property type="entry name" value="DNA-dir_DNA_pol_B_CS"/>
</dbReference>
<organism evidence="10 11">
    <name type="scientific">Astathelohania contejeani</name>
    <dbReference type="NCBI Taxonomy" id="164912"/>
    <lineage>
        <taxon>Eukaryota</taxon>
        <taxon>Fungi</taxon>
        <taxon>Fungi incertae sedis</taxon>
        <taxon>Microsporidia</taxon>
        <taxon>Astathelohaniidae</taxon>
        <taxon>Astathelohania</taxon>
    </lineage>
</organism>
<dbReference type="SUPFAM" id="SSF56672">
    <property type="entry name" value="DNA/RNA polymerases"/>
    <property type="match status" value="1"/>
</dbReference>
<evidence type="ECO:0000256" key="7">
    <source>
        <dbReference type="RuleBase" id="RU000442"/>
    </source>
</evidence>
<keyword evidence="3 7" id="KW-0548">Nucleotidyltransferase</keyword>
<feature type="domain" description="DNA-directed DNA polymerase family B multifunctional" evidence="8">
    <location>
        <begin position="521"/>
        <end position="768"/>
    </location>
</feature>
<dbReference type="InterPro" id="IPR006133">
    <property type="entry name" value="DNA-dir_DNA_pol_B_exonuc"/>
</dbReference>
<proteinExistence type="inferred from homology"/>
<evidence type="ECO:0000256" key="5">
    <source>
        <dbReference type="ARBA" id="ARBA00023125"/>
    </source>
</evidence>
<feature type="domain" description="DNA-directed DNA polymerase family B exonuclease" evidence="9">
    <location>
        <begin position="172"/>
        <end position="315"/>
    </location>
</feature>
<dbReference type="InterPro" id="IPR050240">
    <property type="entry name" value="DNA_pol_type-B"/>
</dbReference>
<dbReference type="PROSITE" id="PS00116">
    <property type="entry name" value="DNA_POLYMERASE_B"/>
    <property type="match status" value="1"/>
</dbReference>